<dbReference type="RefSeq" id="WP_078687824.1">
    <property type="nucleotide sequence ID" value="NZ_FNWT01000011.1"/>
</dbReference>
<sequence>MAQRPYTVVLTGSIASGKSTVARELERLGARRIDLDAISRLVMRPGSPCVDGLARAFGDDIVDQATGELNRGLIAQRAFTTPERSALLEKIELPYIQRELERELYSPDDDTGAGDGAGPAEDARVRVVEVPLLDRMEGQLDFADELVCVTCSPEVRLRHALGRGVAEEDFRRRLAGQPDDDYLRRACDTELANDGSLDELLDKVRAWWAARERMGWPTRAR</sequence>
<dbReference type="NCBIfam" id="TIGR00152">
    <property type="entry name" value="dephospho-CoA kinase"/>
    <property type="match status" value="1"/>
</dbReference>
<dbReference type="HAMAP" id="MF_00376">
    <property type="entry name" value="Dephospho_CoA_kinase"/>
    <property type="match status" value="1"/>
</dbReference>
<reference evidence="5 6" key="1">
    <citation type="submission" date="2016-10" db="EMBL/GenBank/DDBJ databases">
        <authorList>
            <person name="Varghese N."/>
            <person name="Submissions S."/>
        </authorList>
    </citation>
    <scope>NUCLEOTIDE SEQUENCE [LARGE SCALE GENOMIC DNA]</scope>
    <source>
        <strain evidence="5 6">WCP15</strain>
    </source>
</reference>
<gene>
    <name evidence="3" type="primary">coaE</name>
    <name evidence="5" type="ORF">SAMN05216447_11125</name>
</gene>
<organism evidence="5 6">
    <name type="scientific">Parafannyhessea umbonata</name>
    <dbReference type="NCBI Taxonomy" id="604330"/>
    <lineage>
        <taxon>Bacteria</taxon>
        <taxon>Bacillati</taxon>
        <taxon>Actinomycetota</taxon>
        <taxon>Coriobacteriia</taxon>
        <taxon>Coriobacteriales</taxon>
        <taxon>Atopobiaceae</taxon>
        <taxon>Parafannyhessea</taxon>
    </lineage>
</organism>
<keyword evidence="3" id="KW-0808">Transferase</keyword>
<comment type="function">
    <text evidence="3">Catalyzes the phosphorylation of the 3'-hydroxyl group of dephosphocoenzyme A to form coenzyme A.</text>
</comment>
<accession>A0A1H6K396</accession>
<keyword evidence="3" id="KW-0173">Coenzyme A biosynthesis</keyword>
<dbReference type="Pfam" id="PF01121">
    <property type="entry name" value="CoaE"/>
    <property type="match status" value="1"/>
</dbReference>
<comment type="subcellular location">
    <subcellularLocation>
        <location evidence="3">Cytoplasm</location>
    </subcellularLocation>
</comment>
<keyword evidence="1 3" id="KW-0547">Nucleotide-binding</keyword>
<dbReference type="SUPFAM" id="SSF52540">
    <property type="entry name" value="P-loop containing nucleoside triphosphate hydrolases"/>
    <property type="match status" value="1"/>
</dbReference>
<evidence type="ECO:0000256" key="1">
    <source>
        <dbReference type="ARBA" id="ARBA00022741"/>
    </source>
</evidence>
<dbReference type="EC" id="2.7.1.24" evidence="3 4"/>
<comment type="caution">
    <text evidence="5">The sequence shown here is derived from an EMBL/GenBank/DDBJ whole genome shotgun (WGS) entry which is preliminary data.</text>
</comment>
<evidence type="ECO:0000256" key="4">
    <source>
        <dbReference type="NCBIfam" id="TIGR00152"/>
    </source>
</evidence>
<keyword evidence="2 3" id="KW-0067">ATP-binding</keyword>
<dbReference type="InterPro" id="IPR027417">
    <property type="entry name" value="P-loop_NTPase"/>
</dbReference>
<keyword evidence="3" id="KW-0963">Cytoplasm</keyword>
<comment type="similarity">
    <text evidence="3">Belongs to the CoaE family.</text>
</comment>
<dbReference type="PROSITE" id="PS51219">
    <property type="entry name" value="DPCK"/>
    <property type="match status" value="1"/>
</dbReference>
<evidence type="ECO:0000256" key="2">
    <source>
        <dbReference type="ARBA" id="ARBA00022840"/>
    </source>
</evidence>
<name>A0A1H6K396_9ACTN</name>
<dbReference type="InterPro" id="IPR001977">
    <property type="entry name" value="Depp_CoAkinase"/>
</dbReference>
<comment type="pathway">
    <text evidence="3">Cofactor biosynthesis; coenzyme A biosynthesis; CoA from (R)-pantothenate: step 5/5.</text>
</comment>
<dbReference type="EMBL" id="FNWT01000011">
    <property type="protein sequence ID" value="SEH66788.1"/>
    <property type="molecule type" value="Genomic_DNA"/>
</dbReference>
<keyword evidence="3 5" id="KW-0418">Kinase</keyword>
<dbReference type="PANTHER" id="PTHR10695:SF46">
    <property type="entry name" value="BIFUNCTIONAL COENZYME A SYNTHASE-RELATED"/>
    <property type="match status" value="1"/>
</dbReference>
<evidence type="ECO:0000313" key="6">
    <source>
        <dbReference type="Proteomes" id="UP000199135"/>
    </source>
</evidence>
<proteinExistence type="inferred from homology"/>
<feature type="binding site" evidence="3">
    <location>
        <begin position="15"/>
        <end position="20"/>
    </location>
    <ligand>
        <name>ATP</name>
        <dbReference type="ChEBI" id="CHEBI:30616"/>
    </ligand>
</feature>
<keyword evidence="6" id="KW-1185">Reference proteome</keyword>
<dbReference type="Gene3D" id="3.40.50.300">
    <property type="entry name" value="P-loop containing nucleotide triphosphate hydrolases"/>
    <property type="match status" value="1"/>
</dbReference>
<dbReference type="GO" id="GO:0016301">
    <property type="term" value="F:kinase activity"/>
    <property type="evidence" value="ECO:0007669"/>
    <property type="project" value="UniProtKB-KW"/>
</dbReference>
<evidence type="ECO:0000256" key="3">
    <source>
        <dbReference type="HAMAP-Rule" id="MF_00376"/>
    </source>
</evidence>
<evidence type="ECO:0000313" key="5">
    <source>
        <dbReference type="EMBL" id="SEH66788.1"/>
    </source>
</evidence>
<dbReference type="PANTHER" id="PTHR10695">
    <property type="entry name" value="DEPHOSPHO-COA KINASE-RELATED"/>
    <property type="match status" value="1"/>
</dbReference>
<protein>
    <recommendedName>
        <fullName evidence="3 4">Dephospho-CoA kinase</fullName>
        <ecNumber evidence="3 4">2.7.1.24</ecNumber>
    </recommendedName>
    <alternativeName>
        <fullName evidence="3">Dephosphocoenzyme A kinase</fullName>
    </alternativeName>
</protein>
<dbReference type="Proteomes" id="UP000199135">
    <property type="component" value="Unassembled WGS sequence"/>
</dbReference>
<dbReference type="CDD" id="cd02022">
    <property type="entry name" value="DPCK"/>
    <property type="match status" value="1"/>
</dbReference>
<comment type="catalytic activity">
    <reaction evidence="3">
        <text>3'-dephospho-CoA + ATP = ADP + CoA + H(+)</text>
        <dbReference type="Rhea" id="RHEA:18245"/>
        <dbReference type="ChEBI" id="CHEBI:15378"/>
        <dbReference type="ChEBI" id="CHEBI:30616"/>
        <dbReference type="ChEBI" id="CHEBI:57287"/>
        <dbReference type="ChEBI" id="CHEBI:57328"/>
        <dbReference type="ChEBI" id="CHEBI:456216"/>
        <dbReference type="EC" id="2.7.1.24"/>
    </reaction>
</comment>